<protein>
    <submittedName>
        <fullName evidence="2">Adenylate kinase</fullName>
    </submittedName>
</protein>
<dbReference type="InterPro" id="IPR027417">
    <property type="entry name" value="P-loop_NTPase"/>
</dbReference>
<dbReference type="PANTHER" id="PTHR37816:SF2">
    <property type="entry name" value="DNA TOPOLOGY MODULATION PROTEIN FLAR-RELATED PROTEIN"/>
    <property type="match status" value="1"/>
</dbReference>
<organism evidence="2 3">
    <name type="scientific">Pedobacter terrae</name>
    <dbReference type="NCBI Taxonomy" id="405671"/>
    <lineage>
        <taxon>Bacteria</taxon>
        <taxon>Pseudomonadati</taxon>
        <taxon>Bacteroidota</taxon>
        <taxon>Sphingobacteriia</taxon>
        <taxon>Sphingobacteriales</taxon>
        <taxon>Sphingobacteriaceae</taxon>
        <taxon>Pedobacter</taxon>
    </lineage>
</organism>
<feature type="chain" id="PRO_5011775560" evidence="1">
    <location>
        <begin position="20"/>
        <end position="185"/>
    </location>
</feature>
<dbReference type="AlphaFoldDB" id="A0A1G7U7H4"/>
<proteinExistence type="predicted"/>
<keyword evidence="2" id="KW-0808">Transferase</keyword>
<keyword evidence="2" id="KW-0418">Kinase</keyword>
<dbReference type="GO" id="GO:0016301">
    <property type="term" value="F:kinase activity"/>
    <property type="evidence" value="ECO:0007669"/>
    <property type="project" value="UniProtKB-KW"/>
</dbReference>
<evidence type="ECO:0000256" key="1">
    <source>
        <dbReference type="SAM" id="SignalP"/>
    </source>
</evidence>
<dbReference type="SUPFAM" id="SSF52540">
    <property type="entry name" value="P-loop containing nucleoside triphosphate hydrolases"/>
    <property type="match status" value="1"/>
</dbReference>
<gene>
    <name evidence="2" type="ORF">SAMN05421827_106205</name>
</gene>
<evidence type="ECO:0000313" key="2">
    <source>
        <dbReference type="EMBL" id="SDG43374.1"/>
    </source>
</evidence>
<keyword evidence="1" id="KW-0732">Signal</keyword>
<dbReference type="PANTHER" id="PTHR37816">
    <property type="entry name" value="YALI0E33011P"/>
    <property type="match status" value="1"/>
</dbReference>
<dbReference type="EMBL" id="FNCH01000006">
    <property type="protein sequence ID" value="SDG43374.1"/>
    <property type="molecule type" value="Genomic_DNA"/>
</dbReference>
<accession>A0A1G7U7H4</accession>
<dbReference type="STRING" id="405671.SAMN05421827_106205"/>
<dbReference type="NCBIfam" id="NF004861">
    <property type="entry name" value="PRK06217.1"/>
    <property type="match status" value="1"/>
</dbReference>
<dbReference type="Gene3D" id="3.40.50.300">
    <property type="entry name" value="P-loop containing nucleotide triphosphate hydrolases"/>
    <property type="match status" value="1"/>
</dbReference>
<reference evidence="3" key="1">
    <citation type="submission" date="2016-10" db="EMBL/GenBank/DDBJ databases">
        <authorList>
            <person name="Varghese N."/>
            <person name="Submissions S."/>
        </authorList>
    </citation>
    <scope>NUCLEOTIDE SEQUENCE [LARGE SCALE GENOMIC DNA]</scope>
    <source>
        <strain evidence="3">DSM 17933</strain>
    </source>
</reference>
<sequence length="185" mass="21434">MQYLYAMKIHILGASCAGATTLGEALSAALNIPFFDTDHFFWEKSTIPYTIKRDPLLRNQMLKDELNETESYIVSGSLVSWGEEWKQMFSLAVFLYLPKEIRLERLVKREVERYGNDIYDNPQRNKLFLEFIDWASKYDDRSFAGRNIGIHETWLAGVNCPVIKIEGDITVAERLKCVIEAIDRN</sequence>
<feature type="signal peptide" evidence="1">
    <location>
        <begin position="1"/>
        <end position="19"/>
    </location>
</feature>
<dbReference type="Pfam" id="PF13238">
    <property type="entry name" value="AAA_18"/>
    <property type="match status" value="1"/>
</dbReference>
<keyword evidence="3" id="KW-1185">Reference proteome</keyword>
<name>A0A1G7U7H4_9SPHI</name>
<evidence type="ECO:0000313" key="3">
    <source>
        <dbReference type="Proteomes" id="UP000199643"/>
    </source>
</evidence>
<dbReference type="Proteomes" id="UP000199643">
    <property type="component" value="Unassembled WGS sequence"/>
</dbReference>
<dbReference type="InterPro" id="IPR052922">
    <property type="entry name" value="Cytidylate_Kinase-2"/>
</dbReference>